<dbReference type="InterPro" id="IPR052958">
    <property type="entry name" value="IFN-induced_PKR_regulator"/>
</dbReference>
<evidence type="ECO:0000313" key="2">
    <source>
        <dbReference type="Proteomes" id="UP001159363"/>
    </source>
</evidence>
<dbReference type="PANTHER" id="PTHR46289">
    <property type="entry name" value="52 KDA REPRESSOR OF THE INHIBITOR OF THE PROTEIN KINASE-LIKE PROTEIN-RELATED"/>
    <property type="match status" value="1"/>
</dbReference>
<accession>A0ABQ9HZR7</accession>
<name>A0ABQ9HZR7_9NEOP</name>
<organism evidence="1 2">
    <name type="scientific">Dryococelus australis</name>
    <dbReference type="NCBI Taxonomy" id="614101"/>
    <lineage>
        <taxon>Eukaryota</taxon>
        <taxon>Metazoa</taxon>
        <taxon>Ecdysozoa</taxon>
        <taxon>Arthropoda</taxon>
        <taxon>Hexapoda</taxon>
        <taxon>Insecta</taxon>
        <taxon>Pterygota</taxon>
        <taxon>Neoptera</taxon>
        <taxon>Polyneoptera</taxon>
        <taxon>Phasmatodea</taxon>
        <taxon>Verophasmatodea</taxon>
        <taxon>Anareolatae</taxon>
        <taxon>Phasmatidae</taxon>
        <taxon>Eurycanthinae</taxon>
        <taxon>Dryococelus</taxon>
    </lineage>
</organism>
<dbReference type="PANTHER" id="PTHR46289:SF17">
    <property type="entry name" value="HAT C-TERMINAL DIMERISATION DOMAIN-CONTAINING PROTEIN"/>
    <property type="match status" value="1"/>
</dbReference>
<sequence>MGAQSIVKEKQPKALYVHCSAHSLNLAITKSSEIQAIRNSIGILSRDHNFFNKPRRKGVLSKCIEEMEENYYAKSLKNLCSTRWVESFDAVTGFIELLDPIIEALTEISQWDDANSSRDAFGLRSYILQCEFLISLFVTEKVYSLGSILSKTLQKIEICLKEAIATAERIVEKVEELRENTEVRFKEVFTAVEKVFSGFGVPVAVHRSSKRRTNRPNQLHSDTESYFRITLYIPFLDSFIMQIKNRFTNHKAVLSAFQTLFPGNADDSEVMQSFRNTVNTMGRIFQTPSKIS</sequence>
<protein>
    <submittedName>
        <fullName evidence="1">Uncharacterized protein</fullName>
    </submittedName>
</protein>
<evidence type="ECO:0000313" key="1">
    <source>
        <dbReference type="EMBL" id="KAJ8889887.1"/>
    </source>
</evidence>
<reference evidence="1 2" key="1">
    <citation type="submission" date="2023-02" db="EMBL/GenBank/DDBJ databases">
        <title>LHISI_Scaffold_Assembly.</title>
        <authorList>
            <person name="Stuart O.P."/>
            <person name="Cleave R."/>
            <person name="Magrath M.J.L."/>
            <person name="Mikheyev A.S."/>
        </authorList>
    </citation>
    <scope>NUCLEOTIDE SEQUENCE [LARGE SCALE GENOMIC DNA]</scope>
    <source>
        <strain evidence="1">Daus_M_001</strain>
        <tissue evidence="1">Leg muscle</tissue>
    </source>
</reference>
<dbReference type="Proteomes" id="UP001159363">
    <property type="component" value="Chromosome 3"/>
</dbReference>
<keyword evidence="2" id="KW-1185">Reference proteome</keyword>
<dbReference type="EMBL" id="JARBHB010000003">
    <property type="protein sequence ID" value="KAJ8889887.1"/>
    <property type="molecule type" value="Genomic_DNA"/>
</dbReference>
<comment type="caution">
    <text evidence="1">The sequence shown here is derived from an EMBL/GenBank/DDBJ whole genome shotgun (WGS) entry which is preliminary data.</text>
</comment>
<proteinExistence type="predicted"/>
<gene>
    <name evidence="1" type="ORF">PR048_009392</name>
</gene>